<name>A0A0V0ZYW3_9BILA</name>
<dbReference type="PANTHER" id="PTHR11304">
    <property type="entry name" value="EPHRIN"/>
    <property type="match status" value="1"/>
</dbReference>
<feature type="transmembrane region" description="Helical" evidence="8">
    <location>
        <begin position="351"/>
        <end position="375"/>
    </location>
</feature>
<comment type="similarity">
    <text evidence="6 7">Belongs to the ephrin family.</text>
</comment>
<evidence type="ECO:0000256" key="4">
    <source>
        <dbReference type="ARBA" id="ARBA00023157"/>
    </source>
</evidence>
<dbReference type="PRINTS" id="PR01347">
    <property type="entry name" value="EPHRIN"/>
</dbReference>
<dbReference type="OrthoDB" id="6250301at2759"/>
<evidence type="ECO:0000256" key="1">
    <source>
        <dbReference type="ARBA" id="ARBA00004370"/>
    </source>
</evidence>
<keyword evidence="3 7" id="KW-0472">Membrane</keyword>
<keyword evidence="8" id="KW-0812">Transmembrane</keyword>
<gene>
    <name evidence="10" type="primary">Efnb2</name>
    <name evidence="10" type="ORF">T12_14723</name>
</gene>
<dbReference type="GO" id="GO:0048013">
    <property type="term" value="P:ephrin receptor signaling pathway"/>
    <property type="evidence" value="ECO:0007669"/>
    <property type="project" value="TreeGrafter"/>
</dbReference>
<evidence type="ECO:0000256" key="3">
    <source>
        <dbReference type="ARBA" id="ARBA00023136"/>
    </source>
</evidence>
<keyword evidence="2" id="KW-0732">Signal</keyword>
<feature type="transmembrane region" description="Helical" evidence="8">
    <location>
        <begin position="23"/>
        <end position="41"/>
    </location>
</feature>
<keyword evidence="5" id="KW-0325">Glycoprotein</keyword>
<keyword evidence="4" id="KW-1015">Disulfide bond</keyword>
<keyword evidence="8" id="KW-1133">Transmembrane helix</keyword>
<dbReference type="SUPFAM" id="SSF49503">
    <property type="entry name" value="Cupredoxins"/>
    <property type="match status" value="1"/>
</dbReference>
<dbReference type="Gene3D" id="2.60.40.420">
    <property type="entry name" value="Cupredoxins - blue copper proteins"/>
    <property type="match status" value="1"/>
</dbReference>
<dbReference type="InterPro" id="IPR001799">
    <property type="entry name" value="Ephrin_RBD"/>
</dbReference>
<feature type="non-terminal residue" evidence="10">
    <location>
        <position position="1"/>
    </location>
</feature>
<accession>A0A0V0ZYW3</accession>
<evidence type="ECO:0000313" key="10">
    <source>
        <dbReference type="EMBL" id="KRY17698.1"/>
    </source>
</evidence>
<dbReference type="InterPro" id="IPR008972">
    <property type="entry name" value="Cupredoxin"/>
</dbReference>
<protein>
    <submittedName>
        <fullName evidence="10">Ephrin-B2</fullName>
    </submittedName>
</protein>
<evidence type="ECO:0000313" key="11">
    <source>
        <dbReference type="Proteomes" id="UP000054783"/>
    </source>
</evidence>
<evidence type="ECO:0000259" key="9">
    <source>
        <dbReference type="PROSITE" id="PS51551"/>
    </source>
</evidence>
<dbReference type="GO" id="GO:0007411">
    <property type="term" value="P:axon guidance"/>
    <property type="evidence" value="ECO:0007669"/>
    <property type="project" value="TreeGrafter"/>
</dbReference>
<evidence type="ECO:0000256" key="7">
    <source>
        <dbReference type="RuleBase" id="RU004375"/>
    </source>
</evidence>
<comment type="caution">
    <text evidence="6">Lacks conserved residue(s) required for the propagation of feature annotation.</text>
</comment>
<dbReference type="PANTHER" id="PTHR11304:SF29">
    <property type="entry name" value="EPHRIN"/>
    <property type="match status" value="1"/>
</dbReference>
<dbReference type="STRING" id="990121.A0A0V0ZYW3"/>
<sequence>LQFSSAYNDDHFAQIESFKDRPLVTMLMLLLLFSFSMSCLGRQLPDVFWNSSNPIFHSPSESASLEAELMDSLEIICPLYDDTVTLDQAEYSIIYMVSEYGFENCLLDNERPVGQCYSPYTETAIKLIFREFTPIPNGLEFEPGQTYYFITTSNGSMPGIHKRQGGLCSSANMKFRIRIKPTSNSFRQAMKEARPVVNSELKPDREEFTPATVHPQSMEENSKWAMNSNDVIEDAFHHSLPLQAETDQTENNNFVIPEVSIYQLNSRNEMEKPWIHHAPRPPLILYEIHEVVNQDSPNSLFAYSHSTAAKSSTLLVFTFFTLTILIVHFGQTVSLPVDCSKRALQKFAQPIVPFAGLLLFIILFGTSSNFVIVNVDSELGRKRRPTKTTRSLLSRISTLIVQNWPYLQKRGKLVRMYLTNTMHRLQAERIIQILEDNW</sequence>
<dbReference type="EMBL" id="JYDQ01000058">
    <property type="protein sequence ID" value="KRY17698.1"/>
    <property type="molecule type" value="Genomic_DNA"/>
</dbReference>
<dbReference type="Proteomes" id="UP000054783">
    <property type="component" value="Unassembled WGS sequence"/>
</dbReference>
<dbReference type="Pfam" id="PF00812">
    <property type="entry name" value="Ephrin"/>
    <property type="match status" value="1"/>
</dbReference>
<feature type="transmembrane region" description="Helical" evidence="8">
    <location>
        <begin position="313"/>
        <end position="331"/>
    </location>
</feature>
<dbReference type="GO" id="GO:0005886">
    <property type="term" value="C:plasma membrane"/>
    <property type="evidence" value="ECO:0007669"/>
    <property type="project" value="TreeGrafter"/>
</dbReference>
<dbReference type="CDD" id="cd02675">
    <property type="entry name" value="Ephrin_ectodomain"/>
    <property type="match status" value="1"/>
</dbReference>
<comment type="subcellular location">
    <subcellularLocation>
        <location evidence="1">Membrane</location>
    </subcellularLocation>
</comment>
<dbReference type="GO" id="GO:0046875">
    <property type="term" value="F:ephrin receptor binding"/>
    <property type="evidence" value="ECO:0007669"/>
    <property type="project" value="TreeGrafter"/>
</dbReference>
<evidence type="ECO:0000256" key="8">
    <source>
        <dbReference type="SAM" id="Phobius"/>
    </source>
</evidence>
<dbReference type="InterPro" id="IPR031328">
    <property type="entry name" value="Ephrin"/>
</dbReference>
<evidence type="ECO:0000256" key="6">
    <source>
        <dbReference type="PROSITE-ProRule" id="PRU00884"/>
    </source>
</evidence>
<dbReference type="AlphaFoldDB" id="A0A0V0ZYW3"/>
<reference evidence="10 11" key="1">
    <citation type="submission" date="2015-01" db="EMBL/GenBank/DDBJ databases">
        <title>Evolution of Trichinella species and genotypes.</title>
        <authorList>
            <person name="Korhonen P.K."/>
            <person name="Edoardo P."/>
            <person name="Giuseppe L.R."/>
            <person name="Gasser R.B."/>
        </authorList>
    </citation>
    <scope>NUCLEOTIDE SEQUENCE [LARGE SCALE GENOMIC DNA]</scope>
    <source>
        <strain evidence="10">ISS2496</strain>
    </source>
</reference>
<feature type="domain" description="Ephrin RBD" evidence="9">
    <location>
        <begin position="42"/>
        <end position="179"/>
    </location>
</feature>
<proteinExistence type="inferred from homology"/>
<evidence type="ECO:0000256" key="2">
    <source>
        <dbReference type="ARBA" id="ARBA00022729"/>
    </source>
</evidence>
<organism evidence="10 11">
    <name type="scientific">Trichinella patagoniensis</name>
    <dbReference type="NCBI Taxonomy" id="990121"/>
    <lineage>
        <taxon>Eukaryota</taxon>
        <taxon>Metazoa</taxon>
        <taxon>Ecdysozoa</taxon>
        <taxon>Nematoda</taxon>
        <taxon>Enoplea</taxon>
        <taxon>Dorylaimia</taxon>
        <taxon>Trichinellida</taxon>
        <taxon>Trichinellidae</taxon>
        <taxon>Trichinella</taxon>
    </lineage>
</organism>
<comment type="caution">
    <text evidence="10">The sequence shown here is derived from an EMBL/GenBank/DDBJ whole genome shotgun (WGS) entry which is preliminary data.</text>
</comment>
<dbReference type="PROSITE" id="PS51551">
    <property type="entry name" value="EPHRIN_RBD_2"/>
    <property type="match status" value="1"/>
</dbReference>
<evidence type="ECO:0000256" key="5">
    <source>
        <dbReference type="ARBA" id="ARBA00023180"/>
    </source>
</evidence>
<keyword evidence="11" id="KW-1185">Reference proteome</keyword>